<evidence type="ECO:0000313" key="2">
    <source>
        <dbReference type="Proteomes" id="UP000483820"/>
    </source>
</evidence>
<gene>
    <name evidence="1" type="ORF">GCK72_008965</name>
</gene>
<accession>A0A6A5H1P4</accession>
<reference evidence="1 2" key="1">
    <citation type="submission" date="2019-12" db="EMBL/GenBank/DDBJ databases">
        <title>Chromosome-level assembly of the Caenorhabditis remanei genome.</title>
        <authorList>
            <person name="Teterina A.A."/>
            <person name="Willis J.H."/>
            <person name="Phillips P.C."/>
        </authorList>
    </citation>
    <scope>NUCLEOTIDE SEQUENCE [LARGE SCALE GENOMIC DNA]</scope>
    <source>
        <strain evidence="1 2">PX506</strain>
        <tissue evidence="1">Whole organism</tissue>
    </source>
</reference>
<dbReference type="Proteomes" id="UP000483820">
    <property type="component" value="Chromosome III"/>
</dbReference>
<dbReference type="KEGG" id="crq:GCK72_008965"/>
<sequence>MIPICWMYKCSAKAIVANEKSQNVWLNRRSMFLVSLSNVYKEEHEKKLRKCLERYYSYVSRCKSLKGFRRDLTWRHPHEVEDELETYHLDEFDGFMKRLRKAERPITSLEAQYFPGVITCYPEDITEFFEKRWKRIKKSFVSAKNNICNCFKRSPAINQ</sequence>
<dbReference type="CTD" id="9805356"/>
<comment type="caution">
    <text evidence="1">The sequence shown here is derived from an EMBL/GenBank/DDBJ whole genome shotgun (WGS) entry which is preliminary data.</text>
</comment>
<dbReference type="GeneID" id="9805356"/>
<evidence type="ECO:0000313" key="1">
    <source>
        <dbReference type="EMBL" id="KAF1760716.1"/>
    </source>
</evidence>
<name>A0A6A5H1P4_CAERE</name>
<protein>
    <submittedName>
        <fullName evidence="1">Uncharacterized protein</fullName>
    </submittedName>
</protein>
<dbReference type="EMBL" id="WUAV01000003">
    <property type="protein sequence ID" value="KAF1760716.1"/>
    <property type="molecule type" value="Genomic_DNA"/>
</dbReference>
<proteinExistence type="predicted"/>
<dbReference type="RefSeq" id="XP_003099464.2">
    <property type="nucleotide sequence ID" value="XM_003099416.2"/>
</dbReference>
<dbReference type="AlphaFoldDB" id="A0A6A5H1P4"/>
<organism evidence="1 2">
    <name type="scientific">Caenorhabditis remanei</name>
    <name type="common">Caenorhabditis vulgaris</name>
    <dbReference type="NCBI Taxonomy" id="31234"/>
    <lineage>
        <taxon>Eukaryota</taxon>
        <taxon>Metazoa</taxon>
        <taxon>Ecdysozoa</taxon>
        <taxon>Nematoda</taxon>
        <taxon>Chromadorea</taxon>
        <taxon>Rhabditida</taxon>
        <taxon>Rhabditina</taxon>
        <taxon>Rhabditomorpha</taxon>
        <taxon>Rhabditoidea</taxon>
        <taxon>Rhabditidae</taxon>
        <taxon>Peloderinae</taxon>
        <taxon>Caenorhabditis</taxon>
    </lineage>
</organism>